<evidence type="ECO:0000313" key="5">
    <source>
        <dbReference type="EMBL" id="BDU77451.1"/>
    </source>
</evidence>
<organism evidence="4 9">
    <name type="scientific">Mesoterricola sediminis</name>
    <dbReference type="NCBI Taxonomy" id="2927980"/>
    <lineage>
        <taxon>Bacteria</taxon>
        <taxon>Pseudomonadati</taxon>
        <taxon>Acidobacteriota</taxon>
        <taxon>Holophagae</taxon>
        <taxon>Holophagales</taxon>
        <taxon>Holophagaceae</taxon>
        <taxon>Mesoterricola</taxon>
    </lineage>
</organism>
<dbReference type="EMBL" id="AP027081">
    <property type="protein sequence ID" value="BDU77083.1"/>
    <property type="molecule type" value="Genomic_DNA"/>
</dbReference>
<feature type="domain" description="Transposase IS801/IS1294" evidence="1">
    <location>
        <begin position="142"/>
        <end position="311"/>
    </location>
</feature>
<dbReference type="InterPro" id="IPR007069">
    <property type="entry name" value="Transposase_32"/>
</dbReference>
<evidence type="ECO:0000313" key="9">
    <source>
        <dbReference type="Proteomes" id="UP001228113"/>
    </source>
</evidence>
<dbReference type="GO" id="GO:0003677">
    <property type="term" value="F:DNA binding"/>
    <property type="evidence" value="ECO:0007669"/>
    <property type="project" value="InterPro"/>
</dbReference>
<dbReference type="EMBL" id="AP027081">
    <property type="protein sequence ID" value="BDU78292.1"/>
    <property type="molecule type" value="Genomic_DNA"/>
</dbReference>
<gene>
    <name evidence="3" type="ORF">METESE_13100</name>
    <name evidence="4" type="ORF">METESE_20410</name>
    <name evidence="5" type="ORF">METESE_24090</name>
    <name evidence="6" type="ORF">METESE_26740</name>
    <name evidence="7" type="ORF">METESE_29320</name>
    <name evidence="8" type="ORF">METESE_32500</name>
</gene>
<dbReference type="RefSeq" id="WP_316410089.1">
    <property type="nucleotide sequence ID" value="NZ_AP027081.1"/>
</dbReference>
<dbReference type="PANTHER" id="PTHR37023">
    <property type="entry name" value="TRANSPOSASE"/>
    <property type="match status" value="1"/>
</dbReference>
<proteinExistence type="predicted"/>
<evidence type="ECO:0000313" key="6">
    <source>
        <dbReference type="EMBL" id="BDU77716.1"/>
    </source>
</evidence>
<dbReference type="GO" id="GO:0006313">
    <property type="term" value="P:DNA transposition"/>
    <property type="evidence" value="ECO:0007669"/>
    <property type="project" value="InterPro"/>
</dbReference>
<dbReference type="KEGG" id="msea:METESE_20410"/>
<dbReference type="KEGG" id="msea:METESE_24090"/>
<dbReference type="GO" id="GO:0004803">
    <property type="term" value="F:transposase activity"/>
    <property type="evidence" value="ECO:0007669"/>
    <property type="project" value="InterPro"/>
</dbReference>
<feature type="domain" description="Transposase zinc-binding" evidence="2">
    <location>
        <begin position="14"/>
        <end position="102"/>
    </location>
</feature>
<dbReference type="Proteomes" id="UP001228113">
    <property type="component" value="Chromosome"/>
</dbReference>
<dbReference type="EMBL" id="AP027081">
    <property type="protein sequence ID" value="BDU77974.1"/>
    <property type="molecule type" value="Genomic_DNA"/>
</dbReference>
<dbReference type="EMBL" id="AP027081">
    <property type="protein sequence ID" value="BDU77451.1"/>
    <property type="molecule type" value="Genomic_DNA"/>
</dbReference>
<dbReference type="EMBL" id="AP027081">
    <property type="protein sequence ID" value="BDU77716.1"/>
    <property type="molecule type" value="Genomic_DNA"/>
</dbReference>
<dbReference type="InterPro" id="IPR026889">
    <property type="entry name" value="Zn_Tnp"/>
</dbReference>
<evidence type="ECO:0000259" key="1">
    <source>
        <dbReference type="Pfam" id="PF04986"/>
    </source>
</evidence>
<dbReference type="Pfam" id="PF04986">
    <property type="entry name" value="Y2_Tnp"/>
    <property type="match status" value="1"/>
</dbReference>
<name>A0AA48H6W6_9BACT</name>
<accession>A0AA48H6W6</accession>
<keyword evidence="9" id="KW-1185">Reference proteome</keyword>
<dbReference type="AlphaFoldDB" id="A0AA48H6W6"/>
<evidence type="ECO:0000313" key="4">
    <source>
        <dbReference type="EMBL" id="BDU77083.1"/>
    </source>
</evidence>
<dbReference type="Pfam" id="PF14319">
    <property type="entry name" value="Zn_Tnp_IS91"/>
    <property type="match status" value="1"/>
</dbReference>
<dbReference type="KEGG" id="msea:METESE_13100"/>
<dbReference type="EMBL" id="AP027081">
    <property type="protein sequence ID" value="BDU76352.1"/>
    <property type="molecule type" value="Genomic_DNA"/>
</dbReference>
<dbReference type="KEGG" id="msea:METESE_29320"/>
<protein>
    <submittedName>
        <fullName evidence="4">IS91 family transposase</fullName>
    </submittedName>
</protein>
<sequence length="374" mass="41819">MGFTRPRFDIADIVRLHRDALESRVALNRQQRRVLTAIGQCRTAALGGHKEVCEHGDFERIAYNSCRDRHCPKCQALAQERWLDKETQRLLDVPHFHLVFTLPAELRFLARQYPAKFYGALFRAATKTLLKLFRSRLKAIPGLLLVLHTWTRELTFHPHLHVLVTAGGLALDGGGFIPSGKNYLFPVAMMGEVFRAKMLNALGRLQAKGAFPEVPKELYASRMATVSDLDWGVHAKKPFGHSSHVAGYLARYTHRVGIANSRLLDVTEDRVTFATKNGNTATVHPVEFLERLVQHVLPPGFHKIRHAGLYGSLQAGGLLEKARAIVGTCKKPRKDPSDLERVERESQTCPVCGGALRRTPLPATIRAPPEDDPC</sequence>
<evidence type="ECO:0000313" key="3">
    <source>
        <dbReference type="EMBL" id="BDU76352.1"/>
    </source>
</evidence>
<evidence type="ECO:0000259" key="2">
    <source>
        <dbReference type="Pfam" id="PF14319"/>
    </source>
</evidence>
<evidence type="ECO:0000313" key="7">
    <source>
        <dbReference type="EMBL" id="BDU77974.1"/>
    </source>
</evidence>
<dbReference type="PANTHER" id="PTHR37023:SF1">
    <property type="entry name" value="ISSOD25 TRANSPOSASE TNPA_ISSOD25"/>
    <property type="match status" value="1"/>
</dbReference>
<dbReference type="KEGG" id="msea:METESE_26740"/>
<reference evidence="4" key="1">
    <citation type="journal article" date="2023" name="Int. J. Syst. Evol. Microbiol.">
        <title>Mesoterricola silvestris gen. nov., sp. nov., Mesoterricola sediminis sp. nov., Geothrix oryzae sp. nov., Geothrix edaphica sp. nov., Geothrix rubra sp. nov., and Geothrix limicola sp. nov., six novel members of Acidobacteriota isolated from soils.</title>
        <authorList>
            <person name="Itoh H."/>
            <person name="Sugisawa Y."/>
            <person name="Mise K."/>
            <person name="Xu Z."/>
            <person name="Kuniyasu M."/>
            <person name="Ushijima N."/>
            <person name="Kawano K."/>
            <person name="Kobayashi E."/>
            <person name="Shiratori Y."/>
            <person name="Masuda Y."/>
            <person name="Senoo K."/>
        </authorList>
    </citation>
    <scope>NUCLEOTIDE SEQUENCE</scope>
    <source>
        <strain evidence="4">W786</strain>
    </source>
</reference>
<evidence type="ECO:0000313" key="8">
    <source>
        <dbReference type="EMBL" id="BDU78292.1"/>
    </source>
</evidence>
<dbReference type="KEGG" id="msea:METESE_32500"/>